<organism evidence="2 3">
    <name type="scientific">Paraburkholderia podalyriae</name>
    <dbReference type="NCBI Taxonomy" id="1938811"/>
    <lineage>
        <taxon>Bacteria</taxon>
        <taxon>Pseudomonadati</taxon>
        <taxon>Pseudomonadota</taxon>
        <taxon>Betaproteobacteria</taxon>
        <taxon>Burkholderiales</taxon>
        <taxon>Burkholderiaceae</taxon>
        <taxon>Paraburkholderia</taxon>
    </lineage>
</organism>
<reference evidence="2 3" key="1">
    <citation type="submission" date="2019-09" db="EMBL/GenBank/DDBJ databases">
        <title>Paraburkholderia podalyriae sp. nov., A South African Podalyria-associated rhizobium.</title>
        <authorList>
            <person name="Mavima L."/>
            <person name="Beukes C.W."/>
            <person name="Palmer M."/>
            <person name="De Meyer S.E."/>
            <person name="James E.K."/>
            <person name="Maluk M."/>
            <person name="Avontuur J.R."/>
            <person name="Chan W.Y."/>
            <person name="Venter S.N."/>
            <person name="Steenkamp E.T."/>
        </authorList>
    </citation>
    <scope>NUCLEOTIDE SEQUENCE [LARGE SCALE GENOMIC DNA]</scope>
    <source>
        <strain evidence="2 3">WC7.3b</strain>
    </source>
</reference>
<dbReference type="Proteomes" id="UP000736373">
    <property type="component" value="Unassembled WGS sequence"/>
</dbReference>
<name>A0ABR7PXV8_9BURK</name>
<sequence>MSTESTTPLDLYRANLGLSLRMLGYGHEYRRQACEFEMQRIQRDLAALNATRDAATGAHDWSELAASYQTMLRDYMAATTNLWQQGLVSAARQQTACSDGMRDALAGWHAAWTGNWQQGVGMNPATLPLQGWMRRFEEMARGALDGGAALGLRTGSATPPAPACRSAQPGEQHVG</sequence>
<evidence type="ECO:0000313" key="3">
    <source>
        <dbReference type="Proteomes" id="UP000736373"/>
    </source>
</evidence>
<gene>
    <name evidence="2" type="ORF">F6X42_32470</name>
</gene>
<accession>A0ABR7PXV8</accession>
<keyword evidence="3" id="KW-1185">Reference proteome</keyword>
<feature type="region of interest" description="Disordered" evidence="1">
    <location>
        <begin position="150"/>
        <end position="175"/>
    </location>
</feature>
<evidence type="ECO:0000256" key="1">
    <source>
        <dbReference type="SAM" id="MobiDB-lite"/>
    </source>
</evidence>
<dbReference type="EMBL" id="VZQQ01000046">
    <property type="protein sequence ID" value="MBC8751111.1"/>
    <property type="molecule type" value="Genomic_DNA"/>
</dbReference>
<comment type="caution">
    <text evidence="2">The sequence shown here is derived from an EMBL/GenBank/DDBJ whole genome shotgun (WGS) entry which is preliminary data.</text>
</comment>
<evidence type="ECO:0000313" key="2">
    <source>
        <dbReference type="EMBL" id="MBC8751111.1"/>
    </source>
</evidence>
<evidence type="ECO:0008006" key="4">
    <source>
        <dbReference type="Google" id="ProtNLM"/>
    </source>
</evidence>
<dbReference type="RefSeq" id="WP_187638042.1">
    <property type="nucleotide sequence ID" value="NZ_VZQQ01000046.1"/>
</dbReference>
<protein>
    <recommendedName>
        <fullName evidence="4">Phasin domain-containing protein</fullName>
    </recommendedName>
</protein>
<proteinExistence type="predicted"/>